<feature type="domain" description="Dynamin N-terminal" evidence="1">
    <location>
        <begin position="117"/>
        <end position="332"/>
    </location>
</feature>
<sequence length="626" mass="72022">MDDFVRDQLIEWGLDEWIQTFKDHKVNKDSFYCLEVRHIDDLITNMGPQSTFRRRLNKLKGKWKLGPPEKEILSDVKNIMRCVLGKLPDKDDKFIKFLKERERNNLKDLETEKSKLVGVFGKTGAGKSSLINAVIGVKGLLPSGSISACTAVMIKVEANKKNSKYEAEIEFITKEEWKEEFNNFHGDNDDKEKGEDYQDSVEKFSLLYGEEWKNISPENLMDEKHFEEIPEFLSSKSKTLTRDTAEDLSRELVKYTRSESNEEDAKWYWPLVKCVTVRVPDNPLLQHVTLVDLPGNGNRNKSRDTMWKKVIGSCSTVWIVTGINRAASEKEPWEILKESCSLMGNGGECRQIHFICTKSDHFEDSDDESDVDVRAQILKQNKQAKIDVMKEFNKLKDVKKHFSEECFKVFTVSSKEFLRKKRLDPDETEIPKLKEVLQELNDSHSETLNYVSRAQAILSLMQEASSSEGADIKENVRTGLENELSLELRKVKETMEATRKAFEGCLSEGVKKSKSECEELLHSVLYPNISGSEFHRTLKCVVEKDGIHQPTDAELINVNKKLASCLTDSIEEEFKKTFPNEGNRGPFNRVINAFSLGTEEKMMKKEYENVKLQLIFLRTEVKDPIH</sequence>
<dbReference type="InterPro" id="IPR027417">
    <property type="entry name" value="P-loop_NTPase"/>
</dbReference>
<evidence type="ECO:0000313" key="3">
    <source>
        <dbReference type="Proteomes" id="UP001331515"/>
    </source>
</evidence>
<name>A0AAN8DAP8_CHAGU</name>
<dbReference type="PANTHER" id="PTHR47308">
    <property type="entry name" value="NUCLEAR GTPASE SLIP-GC"/>
    <property type="match status" value="1"/>
</dbReference>
<dbReference type="EMBL" id="JAURVH010001524">
    <property type="protein sequence ID" value="KAK5920021.1"/>
    <property type="molecule type" value="Genomic_DNA"/>
</dbReference>
<evidence type="ECO:0000259" key="1">
    <source>
        <dbReference type="Pfam" id="PF00350"/>
    </source>
</evidence>
<proteinExistence type="predicted"/>
<reference evidence="2 3" key="1">
    <citation type="journal article" date="2023" name="Mol. Biol. Evol.">
        <title>Genomics of Secondarily Temperate Adaptation in the Only Non-Antarctic Icefish.</title>
        <authorList>
            <person name="Rivera-Colon A.G."/>
            <person name="Rayamajhi N."/>
            <person name="Minhas B.F."/>
            <person name="Madrigal G."/>
            <person name="Bilyk K.T."/>
            <person name="Yoon V."/>
            <person name="Hune M."/>
            <person name="Gregory S."/>
            <person name="Cheng C.H.C."/>
            <person name="Catchen J.M."/>
        </authorList>
    </citation>
    <scope>NUCLEOTIDE SEQUENCE [LARGE SCALE GENOMIC DNA]</scope>
    <source>
        <tissue evidence="2">White muscle</tissue>
    </source>
</reference>
<gene>
    <name evidence="2" type="ORF">CgunFtcFv8_023864</name>
</gene>
<dbReference type="GO" id="GO:0003924">
    <property type="term" value="F:GTPase activity"/>
    <property type="evidence" value="ECO:0007669"/>
    <property type="project" value="TreeGrafter"/>
</dbReference>
<evidence type="ECO:0000313" key="2">
    <source>
        <dbReference type="EMBL" id="KAK5920021.1"/>
    </source>
</evidence>
<keyword evidence="3" id="KW-1185">Reference proteome</keyword>
<dbReference type="SUPFAM" id="SSF52540">
    <property type="entry name" value="P-loop containing nucleoside triphosphate hydrolases"/>
    <property type="match status" value="1"/>
</dbReference>
<dbReference type="InterPro" id="IPR053082">
    <property type="entry name" value="Nuclear_GTPase_SLIP-GC"/>
</dbReference>
<dbReference type="Pfam" id="PF00350">
    <property type="entry name" value="Dynamin_N"/>
    <property type="match status" value="1"/>
</dbReference>
<dbReference type="Proteomes" id="UP001331515">
    <property type="component" value="Unassembled WGS sequence"/>
</dbReference>
<accession>A0AAN8DAP8</accession>
<dbReference type="Gene3D" id="3.40.50.300">
    <property type="entry name" value="P-loop containing nucleotide triphosphate hydrolases"/>
    <property type="match status" value="2"/>
</dbReference>
<protein>
    <recommendedName>
        <fullName evidence="1">Dynamin N-terminal domain-containing protein</fullName>
    </recommendedName>
</protein>
<dbReference type="InterPro" id="IPR045063">
    <property type="entry name" value="Dynamin_N"/>
</dbReference>
<dbReference type="PANTHER" id="PTHR47308:SF1">
    <property type="entry name" value="NUCLEAR GTPASE SLIP-GC"/>
    <property type="match status" value="1"/>
</dbReference>
<organism evidence="2 3">
    <name type="scientific">Champsocephalus gunnari</name>
    <name type="common">Mackerel icefish</name>
    <dbReference type="NCBI Taxonomy" id="52237"/>
    <lineage>
        <taxon>Eukaryota</taxon>
        <taxon>Metazoa</taxon>
        <taxon>Chordata</taxon>
        <taxon>Craniata</taxon>
        <taxon>Vertebrata</taxon>
        <taxon>Euteleostomi</taxon>
        <taxon>Actinopterygii</taxon>
        <taxon>Neopterygii</taxon>
        <taxon>Teleostei</taxon>
        <taxon>Neoteleostei</taxon>
        <taxon>Acanthomorphata</taxon>
        <taxon>Eupercaria</taxon>
        <taxon>Perciformes</taxon>
        <taxon>Notothenioidei</taxon>
        <taxon>Channichthyidae</taxon>
        <taxon>Champsocephalus</taxon>
    </lineage>
</organism>
<comment type="caution">
    <text evidence="2">The sequence shown here is derived from an EMBL/GenBank/DDBJ whole genome shotgun (WGS) entry which is preliminary data.</text>
</comment>
<dbReference type="AlphaFoldDB" id="A0AAN8DAP8"/>